<keyword evidence="1" id="KW-0732">Signal</keyword>
<dbReference type="InterPro" id="IPR036937">
    <property type="entry name" value="Adhesion_dom_fimbrial_sf"/>
</dbReference>
<proteinExistence type="predicted"/>
<dbReference type="Gene3D" id="2.60.40.3310">
    <property type="match status" value="1"/>
</dbReference>
<feature type="chain" id="PRO_5001791421" evidence="1">
    <location>
        <begin position="21"/>
        <end position="337"/>
    </location>
</feature>
<dbReference type="OrthoDB" id="6515729at2"/>
<feature type="signal peptide" evidence="1">
    <location>
        <begin position="1"/>
        <end position="20"/>
    </location>
</feature>
<evidence type="ECO:0000313" key="4">
    <source>
        <dbReference type="Proteomes" id="UP000028640"/>
    </source>
</evidence>
<reference evidence="3 4" key="1">
    <citation type="submission" date="2014-05" db="EMBL/GenBank/DDBJ databases">
        <title>ATOL: Assembling a taxonomically balanced genome-scale reconstruction of the evolutionary history of the Enterobacteriaceae.</title>
        <authorList>
            <person name="Plunkett G.III."/>
            <person name="Neeno-Eckwall E.C."/>
            <person name="Glasner J.D."/>
            <person name="Perna N.T."/>
        </authorList>
    </citation>
    <scope>NUCLEOTIDE SEQUENCE [LARGE SCALE GENOMIC DNA]</scope>
    <source>
        <strain evidence="3 4">ATCC 33852</strain>
    </source>
</reference>
<dbReference type="SUPFAM" id="SSF49401">
    <property type="entry name" value="Bacterial adhesins"/>
    <property type="match status" value="1"/>
</dbReference>
<dbReference type="Pfam" id="PF00419">
    <property type="entry name" value="Fimbrial"/>
    <property type="match status" value="1"/>
</dbReference>
<dbReference type="InterPro" id="IPR000259">
    <property type="entry name" value="Adhesion_dom_fimbrial"/>
</dbReference>
<protein>
    <submittedName>
        <fullName evidence="3">Putative fimbrial protein</fullName>
    </submittedName>
</protein>
<evidence type="ECO:0000259" key="2">
    <source>
        <dbReference type="Pfam" id="PF00419"/>
    </source>
</evidence>
<dbReference type="STRING" id="910964.GEAM_1168"/>
<keyword evidence="4" id="KW-1185">Reference proteome</keyword>
<name>A0A085GIJ5_EWIA3</name>
<dbReference type="AlphaFoldDB" id="A0A085GIJ5"/>
<gene>
    <name evidence="3" type="ORF">GEAM_1168</name>
</gene>
<dbReference type="InterPro" id="IPR008966">
    <property type="entry name" value="Adhesion_dom_sf"/>
</dbReference>
<sequence length="337" mass="35156">MIKKLFIILAGVGLASQANAACVIDLSTPDGGTTPTTLTTAPLNITIDAGAPADTTLFIPGAEANTSAQGTPVTYINCVTGELYGKETTAMLGANLGGGLFATNVDGIAIKPLWNNGGNPAFGKFPSQAPMSFSTPTGRFSYGPNSYFRIELYKTKPTLTLNPGPNQVLPGGIIAYNWVSTTGIANFGQQLQIGAINITSTPSCTFDSNKQVDFQLVTGAKLKAGVDRPLDFDITCITDYGHYSATAAITTSTPSADGNYIKVRDSSGNDDKMQIKISDSTGAQLPLNGSRSEQKVNIASNAPAEFKWTARLEPVSPTVSPSNGNFSAAAEIVLQVN</sequence>
<dbReference type="GeneID" id="78379510"/>
<evidence type="ECO:0000313" key="3">
    <source>
        <dbReference type="EMBL" id="KFC83540.1"/>
    </source>
</evidence>
<dbReference type="EMBL" id="JMPJ01000037">
    <property type="protein sequence ID" value="KFC83540.1"/>
    <property type="molecule type" value="Genomic_DNA"/>
</dbReference>
<dbReference type="Gene3D" id="2.60.40.1090">
    <property type="entry name" value="Fimbrial-type adhesion domain"/>
    <property type="match status" value="1"/>
</dbReference>
<organism evidence="3 4">
    <name type="scientific">Ewingella americana (strain ATCC 33852 / DSM 4580 / CCUG 14506 / JCM 5911 / LMG 7869 / NCTC 12157 / CDC 1468-78)</name>
    <dbReference type="NCBI Taxonomy" id="910964"/>
    <lineage>
        <taxon>Bacteria</taxon>
        <taxon>Pseudomonadati</taxon>
        <taxon>Pseudomonadota</taxon>
        <taxon>Gammaproteobacteria</taxon>
        <taxon>Enterobacterales</taxon>
        <taxon>Yersiniaceae</taxon>
        <taxon>Ewingella</taxon>
    </lineage>
</organism>
<accession>A0A085GIJ5</accession>
<comment type="caution">
    <text evidence="3">The sequence shown here is derived from an EMBL/GenBank/DDBJ whole genome shotgun (WGS) entry which is preliminary data.</text>
</comment>
<dbReference type="GO" id="GO:0007155">
    <property type="term" value="P:cell adhesion"/>
    <property type="evidence" value="ECO:0007669"/>
    <property type="project" value="InterPro"/>
</dbReference>
<dbReference type="eggNOG" id="COG3539">
    <property type="taxonomic scope" value="Bacteria"/>
</dbReference>
<dbReference type="GO" id="GO:0009289">
    <property type="term" value="C:pilus"/>
    <property type="evidence" value="ECO:0007669"/>
    <property type="project" value="InterPro"/>
</dbReference>
<dbReference type="RefSeq" id="WP_034789438.1">
    <property type="nucleotide sequence ID" value="NZ_JMPJ01000037.1"/>
</dbReference>
<feature type="domain" description="Fimbrial-type adhesion" evidence="2">
    <location>
        <begin position="198"/>
        <end position="336"/>
    </location>
</feature>
<dbReference type="Proteomes" id="UP000028640">
    <property type="component" value="Unassembled WGS sequence"/>
</dbReference>
<evidence type="ECO:0000256" key="1">
    <source>
        <dbReference type="SAM" id="SignalP"/>
    </source>
</evidence>